<dbReference type="InterPro" id="IPR000639">
    <property type="entry name" value="Epox_hydrolase-like"/>
</dbReference>
<sequence length="352" mass="38466">MCTLIHMNDEMRERLQRARRVTIPWSDDGTRGISGTHLDELLERWANGYDWGVHERRIGEFPWATVQAGDTDLRVIHQRSADPGAPVVVLLHGWPDSVLRFERVLPLLTDMHVVVPALPGFPFAAPLTAPGMSVNRIAGIVADALDELGYSRYTVSGGDVGGTVAEILAAEHPDRVAALHLTNIAPQRVLTADPAKLAPDAAAYLGRSAQWFRTEGGYIAEQSTRPNTLAVALGDSPAGLAAWIVEKLESWSDESAFTPDELLTWVTAYWVTGTIGTSFTTYVEPAALPDRIDTPTVLSVFPRDIKPEPRSYAAAFLNICDYVEHRAGGHFAAWEQPEAYADDVHRAVKLGG</sequence>
<evidence type="ECO:0000256" key="2">
    <source>
        <dbReference type="ARBA" id="ARBA00022797"/>
    </source>
</evidence>
<dbReference type="InterPro" id="IPR016292">
    <property type="entry name" value="Epoxide_hydrolase"/>
</dbReference>
<gene>
    <name evidence="5" type="ORF">GCM10023196_019010</name>
</gene>
<evidence type="ECO:0000313" key="6">
    <source>
        <dbReference type="Proteomes" id="UP001501442"/>
    </source>
</evidence>
<proteinExistence type="inferred from homology"/>
<organism evidence="5 6">
    <name type="scientific">Actinoallomurus vinaceus</name>
    <dbReference type="NCBI Taxonomy" id="1080074"/>
    <lineage>
        <taxon>Bacteria</taxon>
        <taxon>Bacillati</taxon>
        <taxon>Actinomycetota</taxon>
        <taxon>Actinomycetes</taxon>
        <taxon>Streptosporangiales</taxon>
        <taxon>Thermomonosporaceae</taxon>
        <taxon>Actinoallomurus</taxon>
    </lineage>
</organism>
<dbReference type="InterPro" id="IPR029058">
    <property type="entry name" value="AB_hydrolase_fold"/>
</dbReference>
<feature type="domain" description="Epoxide hydrolase N-terminal" evidence="4">
    <location>
        <begin position="9"/>
        <end position="101"/>
    </location>
</feature>
<comment type="similarity">
    <text evidence="1">Belongs to the peptidase S33 family.</text>
</comment>
<dbReference type="PANTHER" id="PTHR21661:SF35">
    <property type="entry name" value="EPOXIDE HYDROLASE"/>
    <property type="match status" value="1"/>
</dbReference>
<dbReference type="Gene3D" id="3.40.50.1820">
    <property type="entry name" value="alpha/beta hydrolase"/>
    <property type="match status" value="1"/>
</dbReference>
<dbReference type="InterPro" id="IPR010497">
    <property type="entry name" value="Epoxide_hydro_N"/>
</dbReference>
<dbReference type="PIRSF" id="PIRSF001112">
    <property type="entry name" value="Epoxide_hydrolase"/>
    <property type="match status" value="1"/>
</dbReference>
<dbReference type="Proteomes" id="UP001501442">
    <property type="component" value="Unassembled WGS sequence"/>
</dbReference>
<dbReference type="SUPFAM" id="SSF53474">
    <property type="entry name" value="alpha/beta-Hydrolases"/>
    <property type="match status" value="1"/>
</dbReference>
<keyword evidence="2" id="KW-0058">Aromatic hydrocarbons catabolism</keyword>
<dbReference type="GO" id="GO:0016787">
    <property type="term" value="F:hydrolase activity"/>
    <property type="evidence" value="ECO:0007669"/>
    <property type="project" value="UniProtKB-KW"/>
</dbReference>
<name>A0ABP8U7X2_9ACTN</name>
<dbReference type="PRINTS" id="PR00412">
    <property type="entry name" value="EPOXHYDRLASE"/>
</dbReference>
<dbReference type="PANTHER" id="PTHR21661">
    <property type="entry name" value="EPOXIDE HYDROLASE 1-RELATED"/>
    <property type="match status" value="1"/>
</dbReference>
<accession>A0ABP8U7X2</accession>
<keyword evidence="6" id="KW-1185">Reference proteome</keyword>
<evidence type="ECO:0000259" key="4">
    <source>
        <dbReference type="Pfam" id="PF06441"/>
    </source>
</evidence>
<keyword evidence="3 5" id="KW-0378">Hydrolase</keyword>
<protein>
    <submittedName>
        <fullName evidence="5">Epoxide hydrolase</fullName>
    </submittedName>
</protein>
<reference evidence="6" key="1">
    <citation type="journal article" date="2019" name="Int. J. Syst. Evol. Microbiol.">
        <title>The Global Catalogue of Microorganisms (GCM) 10K type strain sequencing project: providing services to taxonomists for standard genome sequencing and annotation.</title>
        <authorList>
            <consortium name="The Broad Institute Genomics Platform"/>
            <consortium name="The Broad Institute Genome Sequencing Center for Infectious Disease"/>
            <person name="Wu L."/>
            <person name="Ma J."/>
        </authorList>
    </citation>
    <scope>NUCLEOTIDE SEQUENCE [LARGE SCALE GENOMIC DNA]</scope>
    <source>
        <strain evidence="6">JCM 17939</strain>
    </source>
</reference>
<evidence type="ECO:0000256" key="3">
    <source>
        <dbReference type="ARBA" id="ARBA00022801"/>
    </source>
</evidence>
<comment type="caution">
    <text evidence="5">The sequence shown here is derived from an EMBL/GenBank/DDBJ whole genome shotgun (WGS) entry which is preliminary data.</text>
</comment>
<dbReference type="EMBL" id="BAABHK010000002">
    <property type="protein sequence ID" value="GAA4623313.1"/>
    <property type="molecule type" value="Genomic_DNA"/>
</dbReference>
<dbReference type="Pfam" id="PF06441">
    <property type="entry name" value="EHN"/>
    <property type="match status" value="1"/>
</dbReference>
<evidence type="ECO:0000256" key="1">
    <source>
        <dbReference type="ARBA" id="ARBA00010088"/>
    </source>
</evidence>
<evidence type="ECO:0000313" key="5">
    <source>
        <dbReference type="EMBL" id="GAA4623313.1"/>
    </source>
</evidence>